<name>A0A9P3LDE5_9APHY</name>
<dbReference type="EMBL" id="BPQB01000014">
    <property type="protein sequence ID" value="GJE89847.1"/>
    <property type="molecule type" value="Genomic_DNA"/>
</dbReference>
<dbReference type="AlphaFoldDB" id="A0A9P3LDE5"/>
<protein>
    <submittedName>
        <fullName evidence="1">Uncharacterized protein</fullName>
    </submittedName>
</protein>
<gene>
    <name evidence="1" type="ORF">PsYK624_059570</name>
</gene>
<organism evidence="1 2">
    <name type="scientific">Phanerochaete sordida</name>
    <dbReference type="NCBI Taxonomy" id="48140"/>
    <lineage>
        <taxon>Eukaryota</taxon>
        <taxon>Fungi</taxon>
        <taxon>Dikarya</taxon>
        <taxon>Basidiomycota</taxon>
        <taxon>Agaricomycotina</taxon>
        <taxon>Agaricomycetes</taxon>
        <taxon>Polyporales</taxon>
        <taxon>Phanerochaetaceae</taxon>
        <taxon>Phanerochaete</taxon>
    </lineage>
</organism>
<sequence length="445" mass="50157">MASAKLLQDVPFDVYDYIFDTVRLNDVDTRKRALFAASQTCKAWAAMTLRARFHTLSLIVKLPGEESIVNFFLQDFAQEPVFAKLVQDSCVKSLTLRWSRAEAWSEVDFGTILPEYLPLFPGLRALRLRGVLYKRPDQPITQRFSLRSLAIDGHLYNYHSHKSHNPRALCDLLCLFPTLQVLTLHELRDWARRGLQDDIYDGGPLPTIRSVVVQKSTCPPVLFRFLQSTDIRAADVSDNYTGEFQIVEACAATVEHVRGKLSYQLFVDSLHEPVSNIDLSPLIALRRLMLRVVFPAEPEPEEDEMDLGSLWRTLAEVLAAARRRSTGAPALDIELELELDEYPVDRTAIGPGAISKTRRALTCNLPFVKYAEEELGKLIDGGIVGSVTVLMIAHGLRRSAREPHSCLNHLLRDAFPTVHKKGCLHLSHDLCTCDIFSETSFLPYA</sequence>
<comment type="caution">
    <text evidence="1">The sequence shown here is derived from an EMBL/GenBank/DDBJ whole genome shotgun (WGS) entry which is preliminary data.</text>
</comment>
<evidence type="ECO:0000313" key="1">
    <source>
        <dbReference type="EMBL" id="GJE89847.1"/>
    </source>
</evidence>
<reference evidence="1 2" key="1">
    <citation type="submission" date="2021-08" db="EMBL/GenBank/DDBJ databases">
        <title>Draft Genome Sequence of Phanerochaete sordida strain YK-624.</title>
        <authorList>
            <person name="Mori T."/>
            <person name="Dohra H."/>
            <person name="Suzuki T."/>
            <person name="Kawagishi H."/>
            <person name="Hirai H."/>
        </authorList>
    </citation>
    <scope>NUCLEOTIDE SEQUENCE [LARGE SCALE GENOMIC DNA]</scope>
    <source>
        <strain evidence="1 2">YK-624</strain>
    </source>
</reference>
<evidence type="ECO:0000313" key="2">
    <source>
        <dbReference type="Proteomes" id="UP000703269"/>
    </source>
</evidence>
<dbReference type="OrthoDB" id="10496865at2759"/>
<accession>A0A9P3LDE5</accession>
<dbReference type="Proteomes" id="UP000703269">
    <property type="component" value="Unassembled WGS sequence"/>
</dbReference>
<keyword evidence="2" id="KW-1185">Reference proteome</keyword>
<proteinExistence type="predicted"/>